<accession>A0A7R6PHI5</accession>
<reference evidence="1 2" key="1">
    <citation type="journal article" date="2012" name="Extremophiles">
        <title>Thermotomaculum hydrothermale gen. nov., sp. nov., a novel heterotrophic thermophile within the phylum Acidobacteria from a deep-sea hydrothermal vent chimney in the Southern Okinawa Trough.</title>
        <authorList>
            <person name="Izumi H."/>
            <person name="Nunoura T."/>
            <person name="Miyazaki M."/>
            <person name="Mino S."/>
            <person name="Toki T."/>
            <person name="Takai K."/>
            <person name="Sako Y."/>
            <person name="Sawabe T."/>
            <person name="Nakagawa S."/>
        </authorList>
    </citation>
    <scope>NUCLEOTIDE SEQUENCE [LARGE SCALE GENOMIC DNA]</scope>
    <source>
        <strain evidence="1 2">AC55</strain>
    </source>
</reference>
<dbReference type="KEGG" id="thyd:TTHT_1179"/>
<gene>
    <name evidence="1" type="ORF">TTHT_1179</name>
</gene>
<evidence type="ECO:0000313" key="1">
    <source>
        <dbReference type="EMBL" id="BBB32709.1"/>
    </source>
</evidence>
<dbReference type="RefSeq" id="WP_201327012.1">
    <property type="nucleotide sequence ID" value="NZ_AP017470.1"/>
</dbReference>
<keyword evidence="2" id="KW-1185">Reference proteome</keyword>
<proteinExistence type="predicted"/>
<protein>
    <submittedName>
        <fullName evidence="1">Uncharacterized protein</fullName>
    </submittedName>
</protein>
<sequence length="195" mass="22544">MGKKFVEMVFDCPFILLKGFLRGLISCKDEEVEYFFPKLAGIEAETLKETLKEWLGLESHVHLCIEKKFADYLQTALEKNYERLKVKVVSKREIEKAYFDFKFAFFEEKALNEFRKKIENAVKGCEGCNVKIEKSEGFEPLSDDFGGGLAPVVPAKRYFLEGRIEGYLPSVVKMRDFMVNERIGDISKIKLVLKD</sequence>
<dbReference type="EMBL" id="AP017470">
    <property type="protein sequence ID" value="BBB32709.1"/>
    <property type="molecule type" value="Genomic_DNA"/>
</dbReference>
<dbReference type="AlphaFoldDB" id="A0A7R6PHI5"/>
<organism evidence="1 2">
    <name type="scientific">Thermotomaculum hydrothermale</name>
    <dbReference type="NCBI Taxonomy" id="981385"/>
    <lineage>
        <taxon>Bacteria</taxon>
        <taxon>Pseudomonadati</taxon>
        <taxon>Acidobacteriota</taxon>
        <taxon>Holophagae</taxon>
        <taxon>Thermotomaculales</taxon>
        <taxon>Thermotomaculaceae</taxon>
        <taxon>Thermotomaculum</taxon>
    </lineage>
</organism>
<name>A0A7R6PHI5_9BACT</name>
<evidence type="ECO:0000313" key="2">
    <source>
        <dbReference type="Proteomes" id="UP000595564"/>
    </source>
</evidence>
<dbReference type="Proteomes" id="UP000595564">
    <property type="component" value="Chromosome"/>
</dbReference>